<evidence type="ECO:0000313" key="3">
    <source>
        <dbReference type="EMBL" id="RLK48181.1"/>
    </source>
</evidence>
<dbReference type="GO" id="GO:0005737">
    <property type="term" value="C:cytoplasm"/>
    <property type="evidence" value="ECO:0007669"/>
    <property type="project" value="UniProtKB-ARBA"/>
</dbReference>
<name>A0A498C7H3_9GAMM</name>
<proteinExistence type="predicted"/>
<dbReference type="InterPro" id="IPR050325">
    <property type="entry name" value="Prot/Nucl_acid_deglycase"/>
</dbReference>
<dbReference type="InterPro" id="IPR006287">
    <property type="entry name" value="DJ-1"/>
</dbReference>
<dbReference type="InterPro" id="IPR029062">
    <property type="entry name" value="Class_I_gatase-like"/>
</dbReference>
<protein>
    <submittedName>
        <fullName evidence="3">4-methyl-5(B-hydroxyethyl)-thiazole monophosphate biosynthesis</fullName>
    </submittedName>
</protein>
<dbReference type="OrthoDB" id="9803764at2"/>
<dbReference type="NCBIfam" id="TIGR01383">
    <property type="entry name" value="not_thiJ"/>
    <property type="match status" value="1"/>
</dbReference>
<dbReference type="InterPro" id="IPR002818">
    <property type="entry name" value="DJ-1/PfpI"/>
</dbReference>
<reference evidence="3 4" key="1">
    <citation type="submission" date="2018-10" db="EMBL/GenBank/DDBJ databases">
        <title>Genomic Encyclopedia of Type Strains, Phase IV (KMG-IV): sequencing the most valuable type-strain genomes for metagenomic binning, comparative biology and taxonomic classification.</title>
        <authorList>
            <person name="Goeker M."/>
        </authorList>
    </citation>
    <scope>NUCLEOTIDE SEQUENCE [LARGE SCALE GENOMIC DNA]</scope>
    <source>
        <strain evidence="3 4">DSM 12769</strain>
    </source>
</reference>
<evidence type="ECO:0000313" key="4">
    <source>
        <dbReference type="Proteomes" id="UP000275461"/>
    </source>
</evidence>
<keyword evidence="1" id="KW-0677">Repeat</keyword>
<dbReference type="PANTHER" id="PTHR48094">
    <property type="entry name" value="PROTEIN/NUCLEIC ACID DEGLYCASE DJ-1-RELATED"/>
    <property type="match status" value="1"/>
</dbReference>
<dbReference type="RefSeq" id="WP_121442588.1">
    <property type="nucleotide sequence ID" value="NZ_RCDA01000003.1"/>
</dbReference>
<evidence type="ECO:0000259" key="2">
    <source>
        <dbReference type="Pfam" id="PF01965"/>
    </source>
</evidence>
<dbReference type="AlphaFoldDB" id="A0A498C7H3"/>
<accession>A0A498C7H3</accession>
<feature type="domain" description="DJ-1/PfpI" evidence="2">
    <location>
        <begin position="3"/>
        <end position="164"/>
    </location>
</feature>
<keyword evidence="4" id="KW-1185">Reference proteome</keyword>
<gene>
    <name evidence="3" type="ORF">DFR31_2058</name>
</gene>
<dbReference type="Gene3D" id="3.40.50.880">
    <property type="match status" value="1"/>
</dbReference>
<dbReference type="CDD" id="cd03135">
    <property type="entry name" value="GATase1_DJ-1"/>
    <property type="match status" value="1"/>
</dbReference>
<dbReference type="PANTHER" id="PTHR48094:SF12">
    <property type="entry name" value="PARKINSON DISEASE PROTEIN 7 HOMOLOG"/>
    <property type="match status" value="1"/>
</dbReference>
<dbReference type="Pfam" id="PF01965">
    <property type="entry name" value="DJ-1_PfpI"/>
    <property type="match status" value="1"/>
</dbReference>
<comment type="caution">
    <text evidence="3">The sequence shown here is derived from an EMBL/GenBank/DDBJ whole genome shotgun (WGS) entry which is preliminary data.</text>
</comment>
<dbReference type="SUPFAM" id="SSF52317">
    <property type="entry name" value="Class I glutamine amidotransferase-like"/>
    <property type="match status" value="1"/>
</dbReference>
<organism evidence="3 4">
    <name type="scientific">Alkalispirillum mobile</name>
    <dbReference type="NCBI Taxonomy" id="85925"/>
    <lineage>
        <taxon>Bacteria</taxon>
        <taxon>Pseudomonadati</taxon>
        <taxon>Pseudomonadota</taxon>
        <taxon>Gammaproteobacteria</taxon>
        <taxon>Chromatiales</taxon>
        <taxon>Ectothiorhodospiraceae</taxon>
        <taxon>Alkalispirillum</taxon>
    </lineage>
</organism>
<sequence length="192" mass="20197">MSSVLVPLAQGCEELEAVTVIDLLRRAGIDVVTASLDGEPVQASRGVTLVADTALDEALDRDYDMVVLPGGAEGARRLGEDERVNTLLRKLADSERFTAAICAAPKVLAGAGVLEGRQATAFPGALDDSPGVELRGGEPVVVDGSVVTSRGPGTAMDFALRLIELLDGEQKAVEVEQALQRPAEHRQYVHEA</sequence>
<dbReference type="FunFam" id="3.40.50.880:FF:000015">
    <property type="entry name" value="Protein DJ-1 homolog C"/>
    <property type="match status" value="1"/>
</dbReference>
<dbReference type="Proteomes" id="UP000275461">
    <property type="component" value="Unassembled WGS sequence"/>
</dbReference>
<evidence type="ECO:0000256" key="1">
    <source>
        <dbReference type="ARBA" id="ARBA00022737"/>
    </source>
</evidence>
<dbReference type="EMBL" id="RCDA01000003">
    <property type="protein sequence ID" value="RLK48181.1"/>
    <property type="molecule type" value="Genomic_DNA"/>
</dbReference>